<protein>
    <recommendedName>
        <fullName evidence="3">DUF3168 domain-containing protein</fullName>
    </recommendedName>
</protein>
<name>A0A432YXD1_9GAMM</name>
<sequence>MSVSAINTSIEKRFLEFNQCPVVLDNLRGDDAPEFIRPTVIGPVIEDADIGSTLKLYTGFITCQVFTEKHKGSKRAYDLADNLISFIGDRISDVVIEDTTVQRGGIEDKYYSLVVRFEFYFYG</sequence>
<organism evidence="1 2">
    <name type="scientific">Idiomarina piscisalsi</name>
    <dbReference type="NCBI Taxonomy" id="1096243"/>
    <lineage>
        <taxon>Bacteria</taxon>
        <taxon>Pseudomonadati</taxon>
        <taxon>Pseudomonadota</taxon>
        <taxon>Gammaproteobacteria</taxon>
        <taxon>Alteromonadales</taxon>
        <taxon>Idiomarinaceae</taxon>
        <taxon>Idiomarina</taxon>
    </lineage>
</organism>
<comment type="caution">
    <text evidence="1">The sequence shown here is derived from an EMBL/GenBank/DDBJ whole genome shotgun (WGS) entry which is preliminary data.</text>
</comment>
<dbReference type="EMBL" id="PIQA01000001">
    <property type="protein sequence ID" value="RUO67994.1"/>
    <property type="molecule type" value="Genomic_DNA"/>
</dbReference>
<evidence type="ECO:0000313" key="1">
    <source>
        <dbReference type="EMBL" id="RUO67994.1"/>
    </source>
</evidence>
<dbReference type="AlphaFoldDB" id="A0A432YXD1"/>
<evidence type="ECO:0008006" key="3">
    <source>
        <dbReference type="Google" id="ProtNLM"/>
    </source>
</evidence>
<proteinExistence type="predicted"/>
<accession>A0A432YXD1</accession>
<dbReference type="RefSeq" id="WP_126751619.1">
    <property type="nucleotide sequence ID" value="NZ_JBHUMT010000016.1"/>
</dbReference>
<gene>
    <name evidence="1" type="ORF">CWI73_03820</name>
</gene>
<dbReference type="Proteomes" id="UP000288361">
    <property type="component" value="Unassembled WGS sequence"/>
</dbReference>
<reference evidence="1 2" key="1">
    <citation type="journal article" date="2011" name="Front. Microbiol.">
        <title>Genomic signatures of strain selection and enhancement in Bacillus atrophaeus var. globigii, a historical biowarfare simulant.</title>
        <authorList>
            <person name="Gibbons H.S."/>
            <person name="Broomall S.M."/>
            <person name="McNew L.A."/>
            <person name="Daligault H."/>
            <person name="Chapman C."/>
            <person name="Bruce D."/>
            <person name="Karavis M."/>
            <person name="Krepps M."/>
            <person name="McGregor P.A."/>
            <person name="Hong C."/>
            <person name="Park K.H."/>
            <person name="Akmal A."/>
            <person name="Feldman A."/>
            <person name="Lin J.S."/>
            <person name="Chang W.E."/>
            <person name="Higgs B.W."/>
            <person name="Demirev P."/>
            <person name="Lindquist J."/>
            <person name="Liem A."/>
            <person name="Fochler E."/>
            <person name="Read T.D."/>
            <person name="Tapia R."/>
            <person name="Johnson S."/>
            <person name="Bishop-Lilly K.A."/>
            <person name="Detter C."/>
            <person name="Han C."/>
            <person name="Sozhamannan S."/>
            <person name="Rosenzweig C.N."/>
            <person name="Skowronski E.W."/>
        </authorList>
    </citation>
    <scope>NUCLEOTIDE SEQUENCE [LARGE SCALE GENOMIC DNA]</scope>
    <source>
        <strain evidence="1 2">TPS4-2</strain>
    </source>
</reference>
<dbReference type="Gene3D" id="3.30.2000.20">
    <property type="match status" value="1"/>
</dbReference>
<evidence type="ECO:0000313" key="2">
    <source>
        <dbReference type="Proteomes" id="UP000288361"/>
    </source>
</evidence>